<evidence type="ECO:0000313" key="14">
    <source>
        <dbReference type="EMBL" id="MFM1524229.1"/>
    </source>
</evidence>
<evidence type="ECO:0000259" key="11">
    <source>
        <dbReference type="Pfam" id="PF00082"/>
    </source>
</evidence>
<feature type="compositionally biased region" description="Basic and acidic residues" evidence="8">
    <location>
        <begin position="1860"/>
        <end position="1870"/>
    </location>
</feature>
<comment type="similarity">
    <text evidence="1 7">Belongs to the peptidase S8 family.</text>
</comment>
<dbReference type="Gene3D" id="3.40.50.200">
    <property type="entry name" value="Peptidase S8/S53 domain"/>
    <property type="match status" value="1"/>
</dbReference>
<accession>A0ABW9F452</accession>
<feature type="domain" description="C5a peptidase/Subtilisin-like protease SBT2-like Fn3-like" evidence="13">
    <location>
        <begin position="722"/>
        <end position="838"/>
    </location>
</feature>
<feature type="active site" description="Charge relay system" evidence="7">
    <location>
        <position position="612"/>
    </location>
</feature>
<keyword evidence="9" id="KW-0472">Membrane</keyword>
<feature type="compositionally biased region" description="Polar residues" evidence="8">
    <location>
        <begin position="1894"/>
        <end position="1904"/>
    </location>
</feature>
<sequence>MKKRLLAFSITFSILLGFSQPLFAHNEKSNNEQIQISKIENGEIIENTDNNIEKLEKAFPKISNYLKSQKIESNQDGKVTMLVEFEEGKKEEGLEELKKIPNLKVKYVYDLLINGASIEVPIDQAKKIFKIDEIKDAVESQPVEPAMHDAKQIIRVVQARKNSDINGKYNADGRGMVIASIDSGADLTHKDLQMSDEIFNKYAKIKVKNPKGPFTNKVPHGFNYADGNFELKDNFFAPHGQHIAGILAGSASVEEDEKGLGVRGVAPNAQLLVYRIFSDGSEKDGYTPTSGDDAVYHAMEDAIKHGADVISLSIGNPGVGRRGDLYDTAIRKAQEYGVAVVVSMGNYGASSSESTYDNYTNNAFGNIDTSMTVSGAANPHAIGVAASRNTGVLYPTVAFDGKDYPVADIGRNFEFKEAFKLLEPKEYEVLYLGKGSAKDFMMFEDEIEGKIVAVARDMDDKNLVWQKLDRAKLSGAKGFILVNDIINKNRDTYMEEVPTGFENLSQKHKDMFSAEDELIPAIGISGNTGKKLFGLSDKNEERLKPIDKVFKIKIETKDYKTKAVYGEETTIAGFSAWGPNNQLELKPDITAPGQEILSIGNNDTYVQMSGTSMSQPVIAGVTTLLYSKIKEDMQSLLITPKSPSNMDNRAVPKVPEEVDKFTRSELSKFLMMSTANPMRDRTVEVDGEFLENSPRHQGAGQVNIENAFLTNVILSHKGRPSVSLKEIGETTKFTVNLHNFSDKDQEFNIETGKVITDNIVKVEKEKSGGGYDTVNEIHPKVIEGSSIKPSVDIIKVPANSKVSVEFTLNVNGKDIFAEGYIYFKSKNSDEPNLSIPYMGFLGNWGKERIVDLPEWEEGSKTKLTTLLEGSQSHDGAEGSQKKIGVDGMIPNNDKVNPEMLATNGFEVVPRIITLRDANDYKVSIVDKDKNVLQVLQHSHFYKKYIHAHFLERPWYPPMVLKPNYEMGWRGAILNKDWKLGTVDFDKNLPDGQYYFKLEFRSTDKHEYQVDYLPIKIDRTPPEFTDESIKYDRKNKTLTIKVKDNFGIIFLGASLDGKSLDVKRQGDDYKTFIVENVELKPSTNNTLVVEARDFGGNNIRLSKDLSKGNQIVSYENLDGVKRDENVLRGKFDKEYIDSVNAKLNGKPIDVEIEDGSFEIKLINLEAKNNLEIEFKKNGRVVSTEIIQIFRDSTRPEIKDIKVTNLDNNKALVEGKIIDDISLSKNIRVGYNNIPRIRQRNYDRNSIQLNEDGTFKVTLSKNDYYVLFIFAKDEAGNQAIKRVQLGGQGYNEDTENADENHSQVVKSQVSSHASFDGGREVIYPGSSAAWIAYSPDSISRNDNVIPGNLNNIEEEPYRVKITYHGMPGDVMKVTSYNPVLKGYEALVEPNLTQYPKEYTFKEEETVSLAAVLYNGFNSVNLKVVDADGNVLTNRGYTFHIDSTGPGLELFNVKMPELKNDGSIPKIYFPSEDYVLEGKIYDDANDVYFKVDDVQVESWILFGERNQERRFRHEGRSENGQIIKLVVEDKFGSKERYEFETAIDSIKPVLNIDDIDNLNGDSELKVEARDENLWEYKTSVNGKEYTGGPLRNYEIEGQEGKYFVYSYAKDLAGNKTEITKAINIDEDLPSLKLLKDKLTAKAAQNIENVFDIPEGIKASYIEYADRYESAKLDDEWYDKDTLNPYRKLDKIVLREEGENSVNIVLEDVFGRKQVHTYIINIGEEIEEELQEEPKPQEEPNEDLAQLDEGEKINKEKLLQQVKLKKTEYKPTEFKGIADELEHPDGVKLKLKNHFDSSSPGKKLIVVEITKGDLVIEKTFEINIVSNDISNNISENDSNLNSQNEDETNINTGSTVDGVYESPSESRENARDISDDYLSSDNNENNSRGYSQSSSNSETPLSNKGTSSNREEDKKEKRIEVQSNKTDEKLDKSSSNSRDDKEHKNVLGENQSKDKTEENTNKSIMNILVPVVSLVVLGGIVFFLISRLKK</sequence>
<dbReference type="PROSITE" id="PS51892">
    <property type="entry name" value="SUBTILASE"/>
    <property type="match status" value="1"/>
</dbReference>
<dbReference type="InterPro" id="IPR046450">
    <property type="entry name" value="PA_dom_sf"/>
</dbReference>
<feature type="domain" description="PA" evidence="12">
    <location>
        <begin position="436"/>
        <end position="532"/>
    </location>
</feature>
<dbReference type="SUPFAM" id="SSF52025">
    <property type="entry name" value="PA domain"/>
    <property type="match status" value="1"/>
</dbReference>
<dbReference type="InterPro" id="IPR000209">
    <property type="entry name" value="Peptidase_S8/S53_dom"/>
</dbReference>
<evidence type="ECO:0000259" key="13">
    <source>
        <dbReference type="Pfam" id="PF06280"/>
    </source>
</evidence>
<dbReference type="SUPFAM" id="SSF52743">
    <property type="entry name" value="Subtilisin-like"/>
    <property type="match status" value="1"/>
</dbReference>
<dbReference type="Proteomes" id="UP001629536">
    <property type="component" value="Unassembled WGS sequence"/>
</dbReference>
<feature type="region of interest" description="Disordered" evidence="8">
    <location>
        <begin position="869"/>
        <end position="888"/>
    </location>
</feature>
<keyword evidence="9" id="KW-1133">Transmembrane helix</keyword>
<feature type="region of interest" description="Disordered" evidence="8">
    <location>
        <begin position="1826"/>
        <end position="1954"/>
    </location>
</feature>
<dbReference type="InterPro" id="IPR015500">
    <property type="entry name" value="Peptidase_S8_subtilisin-rel"/>
</dbReference>
<feature type="active site" description="Charge relay system" evidence="7">
    <location>
        <position position="239"/>
    </location>
</feature>
<dbReference type="InterPro" id="IPR003137">
    <property type="entry name" value="PA_domain"/>
</dbReference>
<keyword evidence="4 10" id="KW-0732">Signal</keyword>
<name>A0ABW9F452_9FIRM</name>
<dbReference type="InterPro" id="IPR050131">
    <property type="entry name" value="Peptidase_S8_subtilisin-like"/>
</dbReference>
<feature type="domain" description="Peptidase S8/S53" evidence="11">
    <location>
        <begin position="173"/>
        <end position="633"/>
    </location>
</feature>
<protein>
    <submittedName>
        <fullName evidence="14">S8 family serine peptidase</fullName>
    </submittedName>
</protein>
<feature type="compositionally biased region" description="Low complexity" evidence="8">
    <location>
        <begin position="1826"/>
        <end position="1838"/>
    </location>
</feature>
<dbReference type="InterPro" id="IPR036852">
    <property type="entry name" value="Peptidase_S8/S53_dom_sf"/>
</dbReference>
<evidence type="ECO:0000256" key="8">
    <source>
        <dbReference type="SAM" id="MobiDB-lite"/>
    </source>
</evidence>
<dbReference type="Pfam" id="PF00082">
    <property type="entry name" value="Peptidase_S8"/>
    <property type="match status" value="1"/>
</dbReference>
<evidence type="ECO:0000259" key="12">
    <source>
        <dbReference type="Pfam" id="PF02225"/>
    </source>
</evidence>
<feature type="transmembrane region" description="Helical" evidence="9">
    <location>
        <begin position="1960"/>
        <end position="1981"/>
    </location>
</feature>
<evidence type="ECO:0000256" key="2">
    <source>
        <dbReference type="ARBA" id="ARBA00022512"/>
    </source>
</evidence>
<keyword evidence="3 7" id="KW-0645">Protease</keyword>
<dbReference type="RefSeq" id="WP_408126138.1">
    <property type="nucleotide sequence ID" value="NZ_JBFNFH010000001.1"/>
</dbReference>
<evidence type="ECO:0000256" key="7">
    <source>
        <dbReference type="PROSITE-ProRule" id="PRU01240"/>
    </source>
</evidence>
<dbReference type="InterPro" id="IPR010435">
    <property type="entry name" value="C5a/SBT2-like_Fn3"/>
</dbReference>
<proteinExistence type="inferred from homology"/>
<dbReference type="EMBL" id="JBFNFH010000001">
    <property type="protein sequence ID" value="MFM1524229.1"/>
    <property type="molecule type" value="Genomic_DNA"/>
</dbReference>
<evidence type="ECO:0000256" key="6">
    <source>
        <dbReference type="ARBA" id="ARBA00022825"/>
    </source>
</evidence>
<dbReference type="PANTHER" id="PTHR43806">
    <property type="entry name" value="PEPTIDASE S8"/>
    <property type="match status" value="1"/>
</dbReference>
<feature type="active site" description="Charge relay system" evidence="7">
    <location>
        <position position="182"/>
    </location>
</feature>
<organism evidence="14 15">
    <name type="scientific">Helcococcus bovis</name>
    <dbReference type="NCBI Taxonomy" id="3153252"/>
    <lineage>
        <taxon>Bacteria</taxon>
        <taxon>Bacillati</taxon>
        <taxon>Bacillota</taxon>
        <taxon>Tissierellia</taxon>
        <taxon>Tissierellales</taxon>
        <taxon>Peptoniphilaceae</taxon>
        <taxon>Helcococcus</taxon>
    </lineage>
</organism>
<evidence type="ECO:0000256" key="5">
    <source>
        <dbReference type="ARBA" id="ARBA00022801"/>
    </source>
</evidence>
<evidence type="ECO:0000256" key="4">
    <source>
        <dbReference type="ARBA" id="ARBA00022729"/>
    </source>
</evidence>
<keyword evidence="2" id="KW-0134">Cell wall</keyword>
<dbReference type="PANTHER" id="PTHR43806:SF11">
    <property type="entry name" value="CEREVISIN-RELATED"/>
    <property type="match status" value="1"/>
</dbReference>
<evidence type="ECO:0000256" key="3">
    <source>
        <dbReference type="ARBA" id="ARBA00022670"/>
    </source>
</evidence>
<dbReference type="Gene3D" id="2.60.40.1710">
    <property type="entry name" value="Subtilisin-like superfamily"/>
    <property type="match status" value="1"/>
</dbReference>
<feature type="signal peptide" evidence="10">
    <location>
        <begin position="1"/>
        <end position="24"/>
    </location>
</feature>
<dbReference type="Gene3D" id="3.50.30.30">
    <property type="match status" value="1"/>
</dbReference>
<feature type="compositionally biased region" description="Low complexity" evidence="8">
    <location>
        <begin position="1881"/>
        <end position="1893"/>
    </location>
</feature>
<feature type="chain" id="PRO_5046324482" evidence="10">
    <location>
        <begin position="25"/>
        <end position="1986"/>
    </location>
</feature>
<keyword evidence="2" id="KW-0964">Secreted</keyword>
<keyword evidence="6 7" id="KW-0720">Serine protease</keyword>
<dbReference type="Pfam" id="PF06280">
    <property type="entry name" value="fn3_5"/>
    <property type="match status" value="1"/>
</dbReference>
<evidence type="ECO:0000256" key="9">
    <source>
        <dbReference type="SAM" id="Phobius"/>
    </source>
</evidence>
<keyword evidence="9" id="KW-0812">Transmembrane</keyword>
<reference evidence="14 15" key="1">
    <citation type="journal article" date="2024" name="Front. Microbiol.">
        <title>Pangenomic and biochemical analyses of Helcococcus ovis reveal widespread tetracycline resistance and a novel bacterial species, Helcococcus bovis.</title>
        <authorList>
            <person name="Cunha F."/>
            <person name="Zhai Y."/>
            <person name="Casaro S."/>
            <person name="Jones K.L."/>
            <person name="Hernandez M."/>
            <person name="Bisinotto R.S."/>
            <person name="Kariyawasam S."/>
            <person name="Brown M.B."/>
            <person name="Phillips A."/>
            <person name="Jeong K.C."/>
            <person name="Galvao K.N."/>
        </authorList>
    </citation>
    <scope>NUCLEOTIDE SEQUENCE [LARGE SCALE GENOMIC DNA]</scope>
    <source>
        <strain evidence="14 15">KG197</strain>
    </source>
</reference>
<comment type="caution">
    <text evidence="14">The sequence shown here is derived from an EMBL/GenBank/DDBJ whole genome shotgun (WGS) entry which is preliminary data.</text>
</comment>
<evidence type="ECO:0000256" key="10">
    <source>
        <dbReference type="SAM" id="SignalP"/>
    </source>
</evidence>
<evidence type="ECO:0000313" key="15">
    <source>
        <dbReference type="Proteomes" id="UP001629536"/>
    </source>
</evidence>
<keyword evidence="15" id="KW-1185">Reference proteome</keyword>
<evidence type="ECO:0000256" key="1">
    <source>
        <dbReference type="ARBA" id="ARBA00011073"/>
    </source>
</evidence>
<dbReference type="Pfam" id="PF02225">
    <property type="entry name" value="PA"/>
    <property type="match status" value="1"/>
</dbReference>
<feature type="compositionally biased region" description="Basic and acidic residues" evidence="8">
    <location>
        <begin position="874"/>
        <end position="884"/>
    </location>
</feature>
<dbReference type="PRINTS" id="PR00723">
    <property type="entry name" value="SUBTILISIN"/>
</dbReference>
<feature type="compositionally biased region" description="Basic and acidic residues" evidence="8">
    <location>
        <begin position="1905"/>
        <end position="1954"/>
    </location>
</feature>
<keyword evidence="5 7" id="KW-0378">Hydrolase</keyword>
<dbReference type="PROSITE" id="PS00138">
    <property type="entry name" value="SUBTILASE_SER"/>
    <property type="match status" value="1"/>
</dbReference>
<dbReference type="InterPro" id="IPR023828">
    <property type="entry name" value="Peptidase_S8_Ser-AS"/>
</dbReference>
<gene>
    <name evidence="14" type="ORF">ABGF40_00905</name>
</gene>